<evidence type="ECO:0000313" key="5">
    <source>
        <dbReference type="EMBL" id="CAG6711773.1"/>
    </source>
</evidence>
<evidence type="ECO:0000256" key="3">
    <source>
        <dbReference type="ARBA" id="ARBA00022801"/>
    </source>
</evidence>
<dbReference type="EMBL" id="HBUF01348562">
    <property type="protein sequence ID" value="CAG6711773.1"/>
    <property type="molecule type" value="Transcribed_RNA"/>
</dbReference>
<dbReference type="AlphaFoldDB" id="A0A8D8UTD8"/>
<dbReference type="EMBL" id="HBUF01348561">
    <property type="protein sequence ID" value="CAG6711771.1"/>
    <property type="molecule type" value="Transcribed_RNA"/>
</dbReference>
<dbReference type="EMBL" id="HBUF01160954">
    <property type="protein sequence ID" value="CAG6650131.1"/>
    <property type="molecule type" value="Transcribed_RNA"/>
</dbReference>
<evidence type="ECO:0000256" key="1">
    <source>
        <dbReference type="ARBA" id="ARBA00008140"/>
    </source>
</evidence>
<proteinExistence type="inferred from homology"/>
<name>A0A8D8UTD8_9HEMI</name>
<dbReference type="EMBL" id="HBUF01348563">
    <property type="protein sequence ID" value="CAG6711775.1"/>
    <property type="molecule type" value="Transcribed_RNA"/>
</dbReference>
<dbReference type="GO" id="GO:0016579">
    <property type="term" value="P:protein deubiquitination"/>
    <property type="evidence" value="ECO:0007669"/>
    <property type="project" value="TreeGrafter"/>
</dbReference>
<evidence type="ECO:0000259" key="4">
    <source>
        <dbReference type="PROSITE" id="PS51858"/>
    </source>
</evidence>
<keyword evidence="2" id="KW-0645">Protease</keyword>
<accession>A0A8D8UTD8</accession>
<dbReference type="PANTHER" id="PTHR12378">
    <property type="entry name" value="DESUMOYLATING ISOPEPTIDASE"/>
    <property type="match status" value="1"/>
</dbReference>
<dbReference type="EMBL" id="HBUF01183457">
    <property type="protein sequence ID" value="CAG6655921.1"/>
    <property type="molecule type" value="Transcribed_RNA"/>
</dbReference>
<dbReference type="InterPro" id="IPR042266">
    <property type="entry name" value="PPPDE_sf"/>
</dbReference>
<dbReference type="EMBL" id="HBUF01348564">
    <property type="protein sequence ID" value="CAG6711778.1"/>
    <property type="molecule type" value="Transcribed_RNA"/>
</dbReference>
<dbReference type="PROSITE" id="PS51858">
    <property type="entry name" value="PPPDE"/>
    <property type="match status" value="1"/>
</dbReference>
<dbReference type="EMBL" id="HBUF01160955">
    <property type="protein sequence ID" value="CAG6650132.1"/>
    <property type="molecule type" value="Transcribed_RNA"/>
</dbReference>
<dbReference type="EMBL" id="HBUF01518723">
    <property type="protein sequence ID" value="CAG6748367.1"/>
    <property type="molecule type" value="Transcribed_RNA"/>
</dbReference>
<sequence>MTTTSWKRLGSYLQIPCCSCLQPNPSLISENTGLLDITMAREPILLNVYDMLWTNDYTSPLGMGVFHSGIEVYGVEYAYGGHQYPFSGIFRISPRDAKELGEQFAFRESIQIGSTDFTESDVKRIITELGKEYRGDRYHLMNKNCNHFSNELTKILCGEEIPGWVNRLAYFSSCVPFLQRCLPKEWLTPDALAQSINYSMSSGSTPPNNHNHST</sequence>
<dbReference type="InterPro" id="IPR008580">
    <property type="entry name" value="PPPDE_dom"/>
</dbReference>
<dbReference type="EMBL" id="HBUF01183455">
    <property type="protein sequence ID" value="CAG6655919.1"/>
    <property type="molecule type" value="Transcribed_RNA"/>
</dbReference>
<dbReference type="EMBL" id="HBUF01160956">
    <property type="protein sequence ID" value="CAG6650133.1"/>
    <property type="molecule type" value="Transcribed_RNA"/>
</dbReference>
<comment type="similarity">
    <text evidence="1">Belongs to the DeSI family.</text>
</comment>
<dbReference type="EMBL" id="HBUF01183458">
    <property type="protein sequence ID" value="CAG6655922.1"/>
    <property type="molecule type" value="Transcribed_RNA"/>
</dbReference>
<dbReference type="Gene3D" id="3.90.1720.30">
    <property type="entry name" value="PPPDE domains"/>
    <property type="match status" value="1"/>
</dbReference>
<dbReference type="GO" id="GO:0006508">
    <property type="term" value="P:proteolysis"/>
    <property type="evidence" value="ECO:0007669"/>
    <property type="project" value="UniProtKB-KW"/>
</dbReference>
<protein>
    <submittedName>
        <fullName evidence="5">Desumoylating isopeptidase 2</fullName>
    </submittedName>
</protein>
<dbReference type="Pfam" id="PF05903">
    <property type="entry name" value="Peptidase_C97"/>
    <property type="match status" value="1"/>
</dbReference>
<reference evidence="5" key="1">
    <citation type="submission" date="2021-05" db="EMBL/GenBank/DDBJ databases">
        <authorList>
            <person name="Alioto T."/>
            <person name="Alioto T."/>
            <person name="Gomez Garrido J."/>
        </authorList>
    </citation>
    <scope>NUCLEOTIDE SEQUENCE</scope>
</reference>
<feature type="domain" description="PPPDE" evidence="4">
    <location>
        <begin position="42"/>
        <end position="186"/>
    </location>
</feature>
<dbReference type="EMBL" id="HBUF01518724">
    <property type="protein sequence ID" value="CAG6748368.1"/>
    <property type="molecule type" value="Transcribed_RNA"/>
</dbReference>
<organism evidence="5">
    <name type="scientific">Cacopsylla melanoneura</name>
    <dbReference type="NCBI Taxonomy" id="428564"/>
    <lineage>
        <taxon>Eukaryota</taxon>
        <taxon>Metazoa</taxon>
        <taxon>Ecdysozoa</taxon>
        <taxon>Arthropoda</taxon>
        <taxon>Hexapoda</taxon>
        <taxon>Insecta</taxon>
        <taxon>Pterygota</taxon>
        <taxon>Neoptera</taxon>
        <taxon>Paraneoptera</taxon>
        <taxon>Hemiptera</taxon>
        <taxon>Sternorrhyncha</taxon>
        <taxon>Psylloidea</taxon>
        <taxon>Psyllidae</taxon>
        <taxon>Psyllinae</taxon>
        <taxon>Cacopsylla</taxon>
    </lineage>
</organism>
<dbReference type="GO" id="GO:0101005">
    <property type="term" value="F:deubiquitinase activity"/>
    <property type="evidence" value="ECO:0007669"/>
    <property type="project" value="TreeGrafter"/>
</dbReference>
<evidence type="ECO:0000256" key="2">
    <source>
        <dbReference type="ARBA" id="ARBA00022670"/>
    </source>
</evidence>
<dbReference type="SMART" id="SM01179">
    <property type="entry name" value="DUF862"/>
    <property type="match status" value="1"/>
</dbReference>
<keyword evidence="3" id="KW-0378">Hydrolase</keyword>
<dbReference type="EMBL" id="HBUF01183456">
    <property type="protein sequence ID" value="CAG6655920.1"/>
    <property type="molecule type" value="Transcribed_RNA"/>
</dbReference>
<dbReference type="PANTHER" id="PTHR12378:SF80">
    <property type="entry name" value="IP06716P-RELATED"/>
    <property type="match status" value="1"/>
</dbReference>